<dbReference type="PANTHER" id="PTHR34502">
    <property type="entry name" value="DUF6594 DOMAIN-CONTAINING PROTEIN-RELATED"/>
    <property type="match status" value="1"/>
</dbReference>
<dbReference type="Pfam" id="PF20237">
    <property type="entry name" value="DUF6594"/>
    <property type="match status" value="1"/>
</dbReference>
<feature type="transmembrane region" description="Helical" evidence="2">
    <location>
        <begin position="274"/>
        <end position="292"/>
    </location>
</feature>
<comment type="caution">
    <text evidence="4">The sequence shown here is derived from an EMBL/GenBank/DDBJ whole genome shotgun (WGS) entry which is preliminary data.</text>
</comment>
<dbReference type="EMBL" id="WNKQ01000013">
    <property type="protein sequence ID" value="KAF5847615.1"/>
    <property type="molecule type" value="Genomic_DNA"/>
</dbReference>
<dbReference type="PANTHER" id="PTHR34502:SF5">
    <property type="entry name" value="DUF6594 DOMAIN-CONTAINING PROTEIN"/>
    <property type="match status" value="1"/>
</dbReference>
<feature type="domain" description="DUF6594" evidence="3">
    <location>
        <begin position="40"/>
        <end position="311"/>
    </location>
</feature>
<evidence type="ECO:0000256" key="2">
    <source>
        <dbReference type="SAM" id="Phobius"/>
    </source>
</evidence>
<gene>
    <name evidence="4" type="ORF">GGP41_000373</name>
</gene>
<organism evidence="4 5">
    <name type="scientific">Cochliobolus sativus</name>
    <name type="common">Common root rot and spot blotch fungus</name>
    <name type="synonym">Bipolaris sorokiniana</name>
    <dbReference type="NCBI Taxonomy" id="45130"/>
    <lineage>
        <taxon>Eukaryota</taxon>
        <taxon>Fungi</taxon>
        <taxon>Dikarya</taxon>
        <taxon>Ascomycota</taxon>
        <taxon>Pezizomycotina</taxon>
        <taxon>Dothideomycetes</taxon>
        <taxon>Pleosporomycetidae</taxon>
        <taxon>Pleosporales</taxon>
        <taxon>Pleosporineae</taxon>
        <taxon>Pleosporaceae</taxon>
        <taxon>Bipolaris</taxon>
    </lineage>
</organism>
<protein>
    <recommendedName>
        <fullName evidence="3">DUF6594 domain-containing protein</fullName>
    </recommendedName>
</protein>
<sequence>MLEAGLARTPEHEKTTDTTGQTQEEDSAFGRSWKGYPGGYPMLAERIALKPQTAIYRRFDALNSRRILYLQAELCILENRLRSMEETEDEENKRDERRFHGFAIDYERMLEEENGEGKPHLELLGRIGEKLSQYNEALLQISNLSQIPAPQKFDLTDIHHFLHSKAMQSNLLDGIDSVTWGSWDKPEDHAPDLVGVHPRPKADNFSRWITEKSVNLFACGLDRLTKGTPSLGRKVYYDSEVLKITSWIMCILASLLPIASILVLLNVPSLKGRLWVIAAFNILMSVCLRTFTEAKKSEAFAITAAFAAVQVVFVGTDRDPGAR</sequence>
<evidence type="ECO:0000313" key="5">
    <source>
        <dbReference type="Proteomes" id="UP000624244"/>
    </source>
</evidence>
<keyword evidence="2" id="KW-0812">Transmembrane</keyword>
<evidence type="ECO:0000259" key="3">
    <source>
        <dbReference type="Pfam" id="PF20237"/>
    </source>
</evidence>
<feature type="transmembrane region" description="Helical" evidence="2">
    <location>
        <begin position="298"/>
        <end position="316"/>
    </location>
</feature>
<evidence type="ECO:0000313" key="4">
    <source>
        <dbReference type="EMBL" id="KAF5847615.1"/>
    </source>
</evidence>
<reference evidence="4" key="1">
    <citation type="submission" date="2019-11" db="EMBL/GenBank/DDBJ databases">
        <title>Bipolaris sorokiniana Genome sequencing.</title>
        <authorList>
            <person name="Wang H."/>
        </authorList>
    </citation>
    <scope>NUCLEOTIDE SEQUENCE</scope>
</reference>
<accession>A0A8H5ZE63</accession>
<feature type="region of interest" description="Disordered" evidence="1">
    <location>
        <begin position="1"/>
        <end position="32"/>
    </location>
</feature>
<keyword evidence="2" id="KW-1133">Transmembrane helix</keyword>
<dbReference type="InterPro" id="IPR046529">
    <property type="entry name" value="DUF6594"/>
</dbReference>
<name>A0A8H5ZE63_COCSA</name>
<dbReference type="AlphaFoldDB" id="A0A8H5ZE63"/>
<feature type="transmembrane region" description="Helical" evidence="2">
    <location>
        <begin position="244"/>
        <end position="267"/>
    </location>
</feature>
<evidence type="ECO:0000256" key="1">
    <source>
        <dbReference type="SAM" id="MobiDB-lite"/>
    </source>
</evidence>
<proteinExistence type="predicted"/>
<dbReference type="Proteomes" id="UP000624244">
    <property type="component" value="Unassembled WGS sequence"/>
</dbReference>
<keyword evidence="2" id="KW-0472">Membrane</keyword>